<evidence type="ECO:0000313" key="3">
    <source>
        <dbReference type="Proteomes" id="UP000250266"/>
    </source>
</evidence>
<protein>
    <submittedName>
        <fullName evidence="2">Opi1-domain-containing protein</fullName>
    </submittedName>
</protein>
<dbReference type="GO" id="GO:0005783">
    <property type="term" value="C:endoplasmic reticulum"/>
    <property type="evidence" value="ECO:0007669"/>
    <property type="project" value="TreeGrafter"/>
</dbReference>
<feature type="region of interest" description="Disordered" evidence="1">
    <location>
        <begin position="531"/>
        <end position="567"/>
    </location>
</feature>
<dbReference type="AlphaFoldDB" id="A0A8E2EGG6"/>
<dbReference type="EMBL" id="KV744869">
    <property type="protein sequence ID" value="OCK83098.1"/>
    <property type="molecule type" value="Genomic_DNA"/>
</dbReference>
<keyword evidence="3" id="KW-1185">Reference proteome</keyword>
<dbReference type="GO" id="GO:0005634">
    <property type="term" value="C:nucleus"/>
    <property type="evidence" value="ECO:0007669"/>
    <property type="project" value="TreeGrafter"/>
</dbReference>
<feature type="compositionally biased region" description="Polar residues" evidence="1">
    <location>
        <begin position="393"/>
        <end position="416"/>
    </location>
</feature>
<dbReference type="Proteomes" id="UP000250266">
    <property type="component" value="Unassembled WGS sequence"/>
</dbReference>
<dbReference type="GO" id="GO:0030968">
    <property type="term" value="P:endoplasmic reticulum unfolded protein response"/>
    <property type="evidence" value="ECO:0007669"/>
    <property type="project" value="TreeGrafter"/>
</dbReference>
<dbReference type="GO" id="GO:0003714">
    <property type="term" value="F:transcription corepressor activity"/>
    <property type="evidence" value="ECO:0007669"/>
    <property type="project" value="InterPro"/>
</dbReference>
<gene>
    <name evidence="2" type="ORF">K432DRAFT_291802</name>
</gene>
<dbReference type="PANTHER" id="PTHR38406:SF1">
    <property type="entry name" value="TRANSCRIPTIONAL REPRESSOR OPI1"/>
    <property type="match status" value="1"/>
</dbReference>
<reference evidence="2 3" key="1">
    <citation type="journal article" date="2016" name="Nat. Commun.">
        <title>Ectomycorrhizal ecology is imprinted in the genome of the dominant symbiotic fungus Cenococcum geophilum.</title>
        <authorList>
            <consortium name="DOE Joint Genome Institute"/>
            <person name="Peter M."/>
            <person name="Kohler A."/>
            <person name="Ohm R.A."/>
            <person name="Kuo A."/>
            <person name="Krutzmann J."/>
            <person name="Morin E."/>
            <person name="Arend M."/>
            <person name="Barry K.W."/>
            <person name="Binder M."/>
            <person name="Choi C."/>
            <person name="Clum A."/>
            <person name="Copeland A."/>
            <person name="Grisel N."/>
            <person name="Haridas S."/>
            <person name="Kipfer T."/>
            <person name="LaButti K."/>
            <person name="Lindquist E."/>
            <person name="Lipzen A."/>
            <person name="Maire R."/>
            <person name="Meier B."/>
            <person name="Mihaltcheva S."/>
            <person name="Molinier V."/>
            <person name="Murat C."/>
            <person name="Poggeler S."/>
            <person name="Quandt C.A."/>
            <person name="Sperisen C."/>
            <person name="Tritt A."/>
            <person name="Tisserant E."/>
            <person name="Crous P.W."/>
            <person name="Henrissat B."/>
            <person name="Nehls U."/>
            <person name="Egli S."/>
            <person name="Spatafora J.W."/>
            <person name="Grigoriev I.V."/>
            <person name="Martin F.M."/>
        </authorList>
    </citation>
    <scope>NUCLEOTIDE SEQUENCE [LARGE SCALE GENOMIC DNA]</scope>
    <source>
        <strain evidence="2 3">CBS 459.81</strain>
    </source>
</reference>
<evidence type="ECO:0000313" key="2">
    <source>
        <dbReference type="EMBL" id="OCK83098.1"/>
    </source>
</evidence>
<feature type="region of interest" description="Disordered" evidence="1">
    <location>
        <begin position="391"/>
        <end position="420"/>
    </location>
</feature>
<organism evidence="2 3">
    <name type="scientific">Lepidopterella palustris CBS 459.81</name>
    <dbReference type="NCBI Taxonomy" id="1314670"/>
    <lineage>
        <taxon>Eukaryota</taxon>
        <taxon>Fungi</taxon>
        <taxon>Dikarya</taxon>
        <taxon>Ascomycota</taxon>
        <taxon>Pezizomycotina</taxon>
        <taxon>Dothideomycetes</taxon>
        <taxon>Pleosporomycetidae</taxon>
        <taxon>Mytilinidiales</taxon>
        <taxon>Argynnaceae</taxon>
        <taxon>Lepidopterella</taxon>
    </lineage>
</organism>
<sequence>MQQEHPPAYTHEPDTFQLPSVPQHELPSISNSARQHLPGIKSLDLPYNPQGRPLAPNGGHGALDPNLNSHSDASQWHYPNALLHTTFPQVPSTVPRSSTEEGIGSPMDDVKSVLSVEDQHNLNGASVISMDDPDVRLAAEALSGLGNPDFVRSPPHRNLTLSRDHNQESEPLLELITSNHPWLGGTINGSISAYETTKSYTPRFVQYGAELLERNIGSPVVNTVSSVGRRTGVEQNLRRYLGGHRRPSDLEQGDTADSPDHKRRRVMNSAGDPMDLEGGLHTPRTRGGSQSSYPDSLPAYDENKSPKYEEAVVAMDTPQNAQDQGQAQSQDCRGHWSAQLVITASGLGVALSEASLKSLKACLGLLGSATSHVGNVMRAMKQLLEDYERALQARQQSDGQSDGSYHIAGTTSSNSPPEMEERVRTIADRMKELGNDIWKTLQKVVASVSRYTGGALPENARLLVRSQLMSVPQRWQLAQRSTARDQRGEEVRYAHRMLAFAKEGLDMIAQVSTVIGGTIESAEIWLERMGKGRREEGEASVEKGKEGDRTFGQQTQTIDYAGEKSRF</sequence>
<evidence type="ECO:0000256" key="1">
    <source>
        <dbReference type="SAM" id="MobiDB-lite"/>
    </source>
</evidence>
<dbReference type="GO" id="GO:0008654">
    <property type="term" value="P:phospholipid biosynthetic process"/>
    <property type="evidence" value="ECO:0007669"/>
    <property type="project" value="TreeGrafter"/>
</dbReference>
<feature type="compositionally biased region" description="Basic and acidic residues" evidence="1">
    <location>
        <begin position="531"/>
        <end position="549"/>
    </location>
</feature>
<name>A0A8E2EGG6_9PEZI</name>
<feature type="region of interest" description="Disordered" evidence="1">
    <location>
        <begin position="238"/>
        <end position="302"/>
    </location>
</feature>
<dbReference type="InterPro" id="IPR013927">
    <property type="entry name" value="TF_Opi1_Ccg-8"/>
</dbReference>
<dbReference type="Pfam" id="PF08618">
    <property type="entry name" value="Opi1"/>
    <property type="match status" value="1"/>
</dbReference>
<dbReference type="OrthoDB" id="2441642at2759"/>
<dbReference type="GO" id="GO:0006357">
    <property type="term" value="P:regulation of transcription by RNA polymerase II"/>
    <property type="evidence" value="ECO:0007669"/>
    <property type="project" value="TreeGrafter"/>
</dbReference>
<dbReference type="PANTHER" id="PTHR38406">
    <property type="entry name" value="TRANSCRIPTIONAL REPRESSOR OPI1"/>
    <property type="match status" value="1"/>
</dbReference>
<accession>A0A8E2EGG6</accession>
<proteinExistence type="predicted"/>
<feature type="region of interest" description="Disordered" evidence="1">
    <location>
        <begin position="1"/>
        <end position="72"/>
    </location>
</feature>